<proteinExistence type="predicted"/>
<keyword evidence="1" id="KW-0677">Repeat</keyword>
<dbReference type="InterPro" id="IPR006600">
    <property type="entry name" value="HTH_CenpB_DNA-bd_dom"/>
</dbReference>
<feature type="region of interest" description="Disordered" evidence="5">
    <location>
        <begin position="27"/>
        <end position="47"/>
    </location>
</feature>
<gene>
    <name evidence="7" type="ORF">BFJ72_g15140</name>
</gene>
<evidence type="ECO:0000256" key="5">
    <source>
        <dbReference type="SAM" id="MobiDB-lite"/>
    </source>
</evidence>
<dbReference type="EMBL" id="MRDB01000187">
    <property type="protein sequence ID" value="RKL19923.1"/>
    <property type="molecule type" value="Genomic_DNA"/>
</dbReference>
<feature type="repeat" description="ANK" evidence="4">
    <location>
        <begin position="1640"/>
        <end position="1672"/>
    </location>
</feature>
<evidence type="ECO:0000313" key="8">
    <source>
        <dbReference type="Proteomes" id="UP000283569"/>
    </source>
</evidence>
<evidence type="ECO:0000313" key="7">
    <source>
        <dbReference type="EMBL" id="RKL19923.1"/>
    </source>
</evidence>
<reference evidence="7 8" key="1">
    <citation type="journal article" date="2018" name="Sci. Rep.">
        <title>Characterisation of pathogen-specific regions and novel effector candidates in Fusarium oxysporum f. sp. cepae.</title>
        <authorList>
            <person name="Armitage A.D."/>
            <person name="Taylor A."/>
            <person name="Sobczyk M.K."/>
            <person name="Baxter L."/>
            <person name="Greenfield B.P."/>
            <person name="Bates H.J."/>
            <person name="Wilson F."/>
            <person name="Jackson A.C."/>
            <person name="Ott S."/>
            <person name="Harrison R.J."/>
            <person name="Clarkson J.P."/>
        </authorList>
    </citation>
    <scope>NUCLEOTIDE SEQUENCE [LARGE SCALE GENOMIC DNA]</scope>
    <source>
        <strain evidence="7 8">Fp_A8</strain>
    </source>
</reference>
<evidence type="ECO:0000259" key="6">
    <source>
        <dbReference type="PROSITE" id="PS51253"/>
    </source>
</evidence>
<dbReference type="InterPro" id="IPR004875">
    <property type="entry name" value="DDE_SF_endonuclease_dom"/>
</dbReference>
<feature type="compositionally biased region" description="Polar residues" evidence="5">
    <location>
        <begin position="27"/>
        <end position="40"/>
    </location>
</feature>
<dbReference type="GO" id="GO:0003677">
    <property type="term" value="F:DNA binding"/>
    <property type="evidence" value="ECO:0007669"/>
    <property type="project" value="UniProtKB-KW"/>
</dbReference>
<feature type="repeat" description="ANK" evidence="4">
    <location>
        <begin position="1117"/>
        <end position="1149"/>
    </location>
</feature>
<keyword evidence="2 4" id="KW-0040">ANK repeat</keyword>
<dbReference type="PANTHER" id="PTHR24123">
    <property type="entry name" value="ANKYRIN REPEAT-CONTAINING"/>
    <property type="match status" value="1"/>
</dbReference>
<keyword evidence="3" id="KW-0238">DNA-binding</keyword>
<dbReference type="Proteomes" id="UP000283569">
    <property type="component" value="Unassembled WGS sequence"/>
</dbReference>
<protein>
    <recommendedName>
        <fullName evidence="6">HTH CENPB-type domain-containing protein</fullName>
    </recommendedName>
</protein>
<dbReference type="Pfam" id="PF00023">
    <property type="entry name" value="Ank"/>
    <property type="match status" value="2"/>
</dbReference>
<evidence type="ECO:0000256" key="3">
    <source>
        <dbReference type="ARBA" id="ARBA00023125"/>
    </source>
</evidence>
<dbReference type="SMART" id="SM00674">
    <property type="entry name" value="CENPB"/>
    <property type="match status" value="1"/>
</dbReference>
<dbReference type="SUPFAM" id="SSF48403">
    <property type="entry name" value="Ankyrin repeat"/>
    <property type="match status" value="3"/>
</dbReference>
<dbReference type="InterPro" id="IPR054471">
    <property type="entry name" value="GPIID_WHD"/>
</dbReference>
<dbReference type="Pfam" id="PF12796">
    <property type="entry name" value="Ank_2"/>
    <property type="match status" value="2"/>
</dbReference>
<evidence type="ECO:0000256" key="2">
    <source>
        <dbReference type="ARBA" id="ARBA00023043"/>
    </source>
</evidence>
<evidence type="ECO:0000256" key="1">
    <source>
        <dbReference type="ARBA" id="ARBA00022737"/>
    </source>
</evidence>
<feature type="repeat" description="ANK" evidence="4">
    <location>
        <begin position="1149"/>
        <end position="1181"/>
    </location>
</feature>
<feature type="domain" description="HTH CENPB-type" evidence="6">
    <location>
        <begin position="51"/>
        <end position="121"/>
    </location>
</feature>
<dbReference type="PANTHER" id="PTHR24123:SF33">
    <property type="entry name" value="PROTEIN HOS4"/>
    <property type="match status" value="1"/>
</dbReference>
<dbReference type="Pfam" id="PF03221">
    <property type="entry name" value="HTH_Tnp_Tc5"/>
    <property type="match status" value="1"/>
</dbReference>
<dbReference type="SUPFAM" id="SSF53098">
    <property type="entry name" value="Ribonuclease H-like"/>
    <property type="match status" value="1"/>
</dbReference>
<dbReference type="InterPro" id="IPR009057">
    <property type="entry name" value="Homeodomain-like_sf"/>
</dbReference>
<dbReference type="Gene3D" id="1.25.40.20">
    <property type="entry name" value="Ankyrin repeat-containing domain"/>
    <property type="match status" value="5"/>
</dbReference>
<dbReference type="SMART" id="SM00248">
    <property type="entry name" value="ANK"/>
    <property type="match status" value="16"/>
</dbReference>
<dbReference type="PROSITE" id="PS50297">
    <property type="entry name" value="ANK_REP_REGION"/>
    <property type="match status" value="3"/>
</dbReference>
<evidence type="ECO:0000256" key="4">
    <source>
        <dbReference type="PROSITE-ProRule" id="PRU00023"/>
    </source>
</evidence>
<dbReference type="Pfam" id="PF22939">
    <property type="entry name" value="WHD_GPIID"/>
    <property type="match status" value="1"/>
</dbReference>
<dbReference type="InterPro" id="IPR036770">
    <property type="entry name" value="Ankyrin_rpt-contain_sf"/>
</dbReference>
<dbReference type="SUPFAM" id="SSF46689">
    <property type="entry name" value="Homeodomain-like"/>
    <property type="match status" value="1"/>
</dbReference>
<sequence>MPQLSYTEENVIQAMLDVTDNDLSQNQAAQKNSVPQTTLSDRLRGLPSRSEITQPAQLLSKSQESRLVTWILRQEALGYAPSHSQVRATVAALLRQQGRERHIGVHWLARFIKRHPDIETKVGKLQEAARFNSFTPMAVNWYFGIRESEYGWIKPENTVNVDEGGIMAGFGLDSLVIGSSDPRRKAFLKGSQSRTWTTFIEAVTADGRLLKPGIIFKGKELQQQWFIDEFRKIADWYYITSDNGWTDNHIAVEWLKVVMLYSMYNRVVPNAAFVWRQFIDLGRSNSKKSKRYRCRHCQKDFAATSVGRPKEHLAACEKWQAKQRQERQAQDNAGYLPSYSEAIQKKISEVGIQHISQDESHSYAYDAAAAVIAGGRPFSLFESRRWRYFFTRIKPGWKPPSRAAITRILPDFYQELYDEVFKRITSSEWFNIIFDASDNVSGHRIVNISVQLPDGPAFYWKTFDTGDEQHTAENWVKLIWGEMQQLCGGDLSRINSICTDTENTMRSVHGLLGRFPELSHINFSLCDSHGLQLLIKDILLLPFFEDLCNNVSTLLKFFSRSKLQLQRLRMCQRTRWNGVTRALIRSIITRWGSQYNSFFSLLRSRDPARDCKWSEMGEADQFPDIPWDDIDAIFKARLDKQTYDIHWIADALRPDTTRPNSKLPPSVFARVQEYLQKQLKNEDEYHRALSEFTHFRMRTGGPDGLFNKHSAVYDDGFKPAMAWQCLLNQGSILARVAVKVMNTLANSVPSERSFSAISFIHTKARNRLTPMHADMQAFIFMNDRVLDCLKDQKYAHKKRWVDLEEKDWLELEDSYLELFVNAQGKKVWMDGVMASTSGDFEALAHRVLSWLLCAGRALSTAELVAAVSVDANGAYTETSVRDMIRVCHTLVILDRESNIVRLAHLSVQEFLESHEDFALELRHKIVAERCLIACLQVNTGSAGLCKANELLYQYAAVYWAMHCRESRQGRSPKGLSAQGGAQNNQLYELFKRFVLKETSGSPEFERCAIDACRIVQGPMYNKPTSASWKQSWLREQDIKEKVLSCMWSSDGVSRTPNFTAAVWDFREVFLSAYRTQPSDLLSANGLQQTVLILATLNQHEKLTIRLLDLGADPGYGIGIKPIHCAAWTGNLTILNLLLARGAGIDSFARNTTPLMLAAHRGHTKIVERLLEMGADPNLTDDSGSTALHMAISLGHFMLPRSSQQWRQYQDKGPARTDRTTFCGSQGSIVAELLDDGRVDTKLLYKDWTALFWAAFQGSDNLVELILRHAWINKTENLLQSRIDSLAMYHHGPVLGSWSDRAPVLLEFDADEVSWSREEPGRRLSTALLGTREPVLRLLLNLPVRDPNERDQWGRSPLWWAVSTGNVEMVTRLIAIPEVDINAPDCIWNLSPLLVAILGNKTAIAHVQLSRADVDVVARASEMGQIALIQAARLGRTAVVERLTERPDHAYPGLTDFKWRRTALSWAAGEGHVASAALLLALPDCNLNCTDVIGGAAISYAAESGPLQLVQSMLQHPLIDQHLRDNEGRTIFWSAAANGNMALMEDLLSGISKSLFTDGFLFMKDYNMRGPVSAAAMNGHVDAIRVMLEFSSVQLALEVCEHDIDYRTPLMLASIAGHREVVRVLVESYPSIDVLAARDLDGRTALSVAAQHGHIDLVMLLTEASKRLARSNDDLCEQLCYSRDRQGRTALSWAAEYGHEQVIEYLAIANEAGILETTDARGRSSLSWAASGGHYGTFNFFLANCSDAAADKDSDGHSPAYWTAENGHAGIAGMFNAHVKNAAAAQGELNNDDGPGTSVFWEPHQERLRWQQTETKYKATLTGRTLLSEAAEHGQVAVVRDLLDYRTTTIDVNEVDKEGRPPVWHAIRGGHKTIVWLFLRSGKLDRKSLEVVMRERPEWLVEERLVRRLLPSYHPYYRFNVRQSGRFVRTGEREESAQGIQ</sequence>
<dbReference type="InterPro" id="IPR002110">
    <property type="entry name" value="Ankyrin_rpt"/>
</dbReference>
<dbReference type="Pfam" id="PF03184">
    <property type="entry name" value="DDE_1"/>
    <property type="match status" value="1"/>
</dbReference>
<organism evidence="7 8">
    <name type="scientific">Gibberella intermedia</name>
    <name type="common">Bulb rot disease fungus</name>
    <name type="synonym">Fusarium proliferatum</name>
    <dbReference type="NCBI Taxonomy" id="948311"/>
    <lineage>
        <taxon>Eukaryota</taxon>
        <taxon>Fungi</taxon>
        <taxon>Dikarya</taxon>
        <taxon>Ascomycota</taxon>
        <taxon>Pezizomycotina</taxon>
        <taxon>Sordariomycetes</taxon>
        <taxon>Hypocreomycetidae</taxon>
        <taxon>Hypocreales</taxon>
        <taxon>Nectriaceae</taxon>
        <taxon>Fusarium</taxon>
        <taxon>Fusarium fujikuroi species complex</taxon>
    </lineage>
</organism>
<accession>A0A420RSE2</accession>
<dbReference type="InterPro" id="IPR051165">
    <property type="entry name" value="Multifunctional_ANK_Repeat"/>
</dbReference>
<dbReference type="PROSITE" id="PS50088">
    <property type="entry name" value="ANK_REPEAT"/>
    <property type="match status" value="4"/>
</dbReference>
<dbReference type="InterPro" id="IPR012337">
    <property type="entry name" value="RNaseH-like_sf"/>
</dbReference>
<comment type="caution">
    <text evidence="7">The sequence shown here is derived from an EMBL/GenBank/DDBJ whole genome shotgun (WGS) entry which is preliminary data.</text>
</comment>
<feature type="repeat" description="ANK" evidence="4">
    <location>
        <begin position="1604"/>
        <end position="1636"/>
    </location>
</feature>
<dbReference type="PROSITE" id="PS51253">
    <property type="entry name" value="HTH_CENPB"/>
    <property type="match status" value="1"/>
</dbReference>
<name>A0A420RSE2_GIBIN</name>